<comment type="caution">
    <text evidence="1">The sequence shown here is derived from an EMBL/GenBank/DDBJ whole genome shotgun (WGS) entry which is preliminary data.</text>
</comment>
<evidence type="ECO:0000313" key="1">
    <source>
        <dbReference type="EMBL" id="CAG8474219.1"/>
    </source>
</evidence>
<reference evidence="1 2" key="1">
    <citation type="submission" date="2021-06" db="EMBL/GenBank/DDBJ databases">
        <authorList>
            <person name="Kallberg Y."/>
            <person name="Tangrot J."/>
            <person name="Rosling A."/>
        </authorList>
    </citation>
    <scope>NUCLEOTIDE SEQUENCE [LARGE SCALE GENOMIC DNA]</scope>
    <source>
        <strain evidence="1 2">120-4 pot B 10/14</strain>
    </source>
</reference>
<evidence type="ECO:0000313" key="2">
    <source>
        <dbReference type="Proteomes" id="UP000789901"/>
    </source>
</evidence>
<protein>
    <submittedName>
        <fullName evidence="1">5822_t:CDS:1</fullName>
    </submittedName>
</protein>
<gene>
    <name evidence="1" type="ORF">GMARGA_LOCUS923</name>
</gene>
<dbReference type="Proteomes" id="UP000789901">
    <property type="component" value="Unassembled WGS sequence"/>
</dbReference>
<organism evidence="1 2">
    <name type="scientific">Gigaspora margarita</name>
    <dbReference type="NCBI Taxonomy" id="4874"/>
    <lineage>
        <taxon>Eukaryota</taxon>
        <taxon>Fungi</taxon>
        <taxon>Fungi incertae sedis</taxon>
        <taxon>Mucoromycota</taxon>
        <taxon>Glomeromycotina</taxon>
        <taxon>Glomeromycetes</taxon>
        <taxon>Diversisporales</taxon>
        <taxon>Gigasporaceae</taxon>
        <taxon>Gigaspora</taxon>
    </lineage>
</organism>
<accession>A0ABM8VXW7</accession>
<keyword evidence="2" id="KW-1185">Reference proteome</keyword>
<proteinExistence type="predicted"/>
<sequence length="271" mass="31702">MFQVNTIFEIEPLEHNEQLVTLTSNLTSPNNNILQPVDQNDLLPNIQTYSTRSEWFISAKMRKIMDNFENHILTQFPCIPCSICSKLMYPEESLWIQRDSNFSYPLANYLPLVTNPNPPKNRIAICSLCKSNQNRNYSLYLFPIPLGIDLNLFEKYDIKSTRPNTKDLLNNYQNYQDYFLARFSDLFQLIQQQNYEYTLRQTTHALDQFNNLIETIILSLQSILTINILDIIKIQLDSIKILPQIITTNSIINLPPSQYYCLQTIINYLGL</sequence>
<dbReference type="EMBL" id="CAJVQB010000199">
    <property type="protein sequence ID" value="CAG8474219.1"/>
    <property type="molecule type" value="Genomic_DNA"/>
</dbReference>
<name>A0ABM8VXW7_GIGMA</name>